<keyword evidence="4 7" id="KW-1015">Disulfide bond</keyword>
<evidence type="ECO:0000256" key="7">
    <source>
        <dbReference type="PIRSR" id="PIRSR000077-4"/>
    </source>
</evidence>
<dbReference type="PROSITE" id="PS51352">
    <property type="entry name" value="THIOREDOXIN_2"/>
    <property type="match status" value="1"/>
</dbReference>
<evidence type="ECO:0000256" key="1">
    <source>
        <dbReference type="ARBA" id="ARBA00008987"/>
    </source>
</evidence>
<organism evidence="9">
    <name type="scientific">Leifsonia sp. NPDC080035</name>
    <dbReference type="NCBI Taxonomy" id="3143936"/>
    <lineage>
        <taxon>Bacteria</taxon>
        <taxon>Bacillati</taxon>
        <taxon>Actinomycetota</taxon>
        <taxon>Actinomycetes</taxon>
        <taxon>Micrococcales</taxon>
        <taxon>Microbacteriaceae</taxon>
        <taxon>Leifsonia</taxon>
    </lineage>
</organism>
<feature type="domain" description="Thioredoxin" evidence="8">
    <location>
        <begin position="1"/>
        <end position="108"/>
    </location>
</feature>
<dbReference type="SUPFAM" id="SSF52833">
    <property type="entry name" value="Thioredoxin-like"/>
    <property type="match status" value="1"/>
</dbReference>
<evidence type="ECO:0000256" key="3">
    <source>
        <dbReference type="ARBA" id="ARBA00022982"/>
    </source>
</evidence>
<name>A0AAU7GCZ2_9MICO</name>
<feature type="disulfide bond" description="Redox-active" evidence="7">
    <location>
        <begin position="32"/>
        <end position="35"/>
    </location>
</feature>
<dbReference type="PANTHER" id="PTHR45663:SF11">
    <property type="entry name" value="GEO12009P1"/>
    <property type="match status" value="1"/>
</dbReference>
<keyword evidence="3" id="KW-0249">Electron transport</keyword>
<dbReference type="PIRSF" id="PIRSF000077">
    <property type="entry name" value="Thioredoxin"/>
    <property type="match status" value="1"/>
</dbReference>
<gene>
    <name evidence="9" type="ORF">AAME72_17940</name>
</gene>
<dbReference type="InterPro" id="IPR005746">
    <property type="entry name" value="Thioredoxin"/>
</dbReference>
<dbReference type="AlphaFoldDB" id="A0AAU7GCZ2"/>
<dbReference type="InterPro" id="IPR036249">
    <property type="entry name" value="Thioredoxin-like_sf"/>
</dbReference>
<reference evidence="9" key="1">
    <citation type="submission" date="2024-05" db="EMBL/GenBank/DDBJ databases">
        <title>The Natural Products Discovery Center: Release of the First 8490 Sequenced Strains for Exploring Actinobacteria Biosynthetic Diversity.</title>
        <authorList>
            <person name="Kalkreuter E."/>
            <person name="Kautsar S.A."/>
            <person name="Yang D."/>
            <person name="Bader C.D."/>
            <person name="Teijaro C.N."/>
            <person name="Fluegel L."/>
            <person name="Davis C.M."/>
            <person name="Simpson J.R."/>
            <person name="Lauterbach L."/>
            <person name="Steele A.D."/>
            <person name="Gui C."/>
            <person name="Meng S."/>
            <person name="Li G."/>
            <person name="Viehrig K."/>
            <person name="Ye F."/>
            <person name="Su P."/>
            <person name="Kiefer A.F."/>
            <person name="Nichols A."/>
            <person name="Cepeda A.J."/>
            <person name="Yan W."/>
            <person name="Fan B."/>
            <person name="Jiang Y."/>
            <person name="Adhikari A."/>
            <person name="Zheng C.-J."/>
            <person name="Schuster L."/>
            <person name="Cowan T.M."/>
            <person name="Smanski M.J."/>
            <person name="Chevrette M.G."/>
            <person name="de Carvalho L.P.S."/>
            <person name="Shen B."/>
        </authorList>
    </citation>
    <scope>NUCLEOTIDE SEQUENCE</scope>
    <source>
        <strain evidence="9">NPDC080035</strain>
    </source>
</reference>
<keyword evidence="2" id="KW-0813">Transport</keyword>
<protein>
    <recommendedName>
        <fullName evidence="6">Thioredoxin</fullName>
    </recommendedName>
</protein>
<comment type="similarity">
    <text evidence="1 6">Belongs to the thioredoxin family.</text>
</comment>
<dbReference type="RefSeq" id="WP_348787889.1">
    <property type="nucleotide sequence ID" value="NZ_CP157390.1"/>
</dbReference>
<proteinExistence type="inferred from homology"/>
<dbReference type="PRINTS" id="PR00421">
    <property type="entry name" value="THIOREDOXIN"/>
</dbReference>
<keyword evidence="5 7" id="KW-0676">Redox-active center</keyword>
<dbReference type="CDD" id="cd02947">
    <property type="entry name" value="TRX_family"/>
    <property type="match status" value="1"/>
</dbReference>
<dbReference type="Pfam" id="PF00085">
    <property type="entry name" value="Thioredoxin"/>
    <property type="match status" value="1"/>
</dbReference>
<accession>A0AAU7GCZ2</accession>
<evidence type="ECO:0000313" key="9">
    <source>
        <dbReference type="EMBL" id="XBM47928.1"/>
    </source>
</evidence>
<dbReference type="Gene3D" id="3.40.30.10">
    <property type="entry name" value="Glutaredoxin"/>
    <property type="match status" value="1"/>
</dbReference>
<dbReference type="FunFam" id="3.40.30.10:FF:000001">
    <property type="entry name" value="Thioredoxin"/>
    <property type="match status" value="1"/>
</dbReference>
<dbReference type="PANTHER" id="PTHR45663">
    <property type="entry name" value="GEO12009P1"/>
    <property type="match status" value="1"/>
</dbReference>
<dbReference type="GO" id="GO:0005829">
    <property type="term" value="C:cytosol"/>
    <property type="evidence" value="ECO:0007669"/>
    <property type="project" value="TreeGrafter"/>
</dbReference>
<dbReference type="GO" id="GO:0045454">
    <property type="term" value="P:cell redox homeostasis"/>
    <property type="evidence" value="ECO:0007669"/>
    <property type="project" value="TreeGrafter"/>
</dbReference>
<evidence type="ECO:0000256" key="4">
    <source>
        <dbReference type="ARBA" id="ARBA00023157"/>
    </source>
</evidence>
<evidence type="ECO:0000256" key="5">
    <source>
        <dbReference type="ARBA" id="ARBA00023284"/>
    </source>
</evidence>
<dbReference type="EMBL" id="CP157390">
    <property type="protein sequence ID" value="XBM47928.1"/>
    <property type="molecule type" value="Genomic_DNA"/>
</dbReference>
<dbReference type="GO" id="GO:0015035">
    <property type="term" value="F:protein-disulfide reductase activity"/>
    <property type="evidence" value="ECO:0007669"/>
    <property type="project" value="InterPro"/>
</dbReference>
<evidence type="ECO:0000256" key="2">
    <source>
        <dbReference type="ARBA" id="ARBA00022448"/>
    </source>
</evidence>
<dbReference type="InterPro" id="IPR017937">
    <property type="entry name" value="Thioredoxin_CS"/>
</dbReference>
<evidence type="ECO:0000256" key="6">
    <source>
        <dbReference type="PIRNR" id="PIRNR000077"/>
    </source>
</evidence>
<evidence type="ECO:0000259" key="8">
    <source>
        <dbReference type="PROSITE" id="PS51352"/>
    </source>
</evidence>
<dbReference type="InterPro" id="IPR013766">
    <property type="entry name" value="Thioredoxin_domain"/>
</dbReference>
<sequence length="109" mass="11757">MNTLDSVTDASFATDVLAAPGTTLVEFWAPWCGPCRALSPILESIAGEHADCIRIVKINADENPRSSAEYKALALPVMKVFRDGEVVKTIVGAKPKPALEFELAPYLQP</sequence>
<dbReference type="PROSITE" id="PS00194">
    <property type="entry name" value="THIOREDOXIN_1"/>
    <property type="match status" value="1"/>
</dbReference>